<protein>
    <submittedName>
        <fullName evidence="3">Iron transporter FeoA</fullName>
    </submittedName>
</protein>
<accession>A0AAV5NMI3</accession>
<dbReference type="InterPro" id="IPR008988">
    <property type="entry name" value="Transcriptional_repressor_C"/>
</dbReference>
<feature type="domain" description="Ferrous iron transporter FeoA-like" evidence="2">
    <location>
        <begin position="13"/>
        <end position="86"/>
    </location>
</feature>
<dbReference type="InterPro" id="IPR038157">
    <property type="entry name" value="FeoA_core_dom"/>
</dbReference>
<dbReference type="PANTHER" id="PTHR42954:SF2">
    <property type="entry name" value="FE(2+) TRANSPORT PROTEIN A"/>
    <property type="match status" value="1"/>
</dbReference>
<dbReference type="SUPFAM" id="SSF50037">
    <property type="entry name" value="C-terminal domain of transcriptional repressors"/>
    <property type="match status" value="1"/>
</dbReference>
<dbReference type="GO" id="GO:0046914">
    <property type="term" value="F:transition metal ion binding"/>
    <property type="evidence" value="ECO:0007669"/>
    <property type="project" value="InterPro"/>
</dbReference>
<dbReference type="InterPro" id="IPR007167">
    <property type="entry name" value="Fe-transptr_FeoA-like"/>
</dbReference>
<reference evidence="4" key="1">
    <citation type="journal article" date="2019" name="Int. J. Syst. Evol. Microbiol.">
        <title>The Global Catalogue of Microorganisms (GCM) 10K type strain sequencing project: providing services to taxonomists for standard genome sequencing and annotation.</title>
        <authorList>
            <consortium name="The Broad Institute Genomics Platform"/>
            <consortium name="The Broad Institute Genome Sequencing Center for Infectious Disease"/>
            <person name="Wu L."/>
            <person name="Ma J."/>
        </authorList>
    </citation>
    <scope>NUCLEOTIDE SEQUENCE [LARGE SCALE GENOMIC DNA]</scope>
    <source>
        <strain evidence="4">NBRC 15640</strain>
    </source>
</reference>
<dbReference type="AlphaFoldDB" id="A0AAV5NMI3"/>
<dbReference type="Gene3D" id="2.30.30.90">
    <property type="match status" value="1"/>
</dbReference>
<evidence type="ECO:0000313" key="3">
    <source>
        <dbReference type="EMBL" id="GLQ71872.1"/>
    </source>
</evidence>
<evidence type="ECO:0000313" key="4">
    <source>
        <dbReference type="Proteomes" id="UP001156690"/>
    </source>
</evidence>
<sequence>MFLIQNDVEVTLMKLSDMNIGGTATIAGLGELSQELNKKLMVMGMLPKTHIKLVRKAPMGDPLQVEIRGVVIAIRDSLARQIEVESI</sequence>
<dbReference type="PANTHER" id="PTHR42954">
    <property type="entry name" value="FE(2+) TRANSPORT PROTEIN A"/>
    <property type="match status" value="1"/>
</dbReference>
<proteinExistence type="predicted"/>
<dbReference type="Pfam" id="PF04023">
    <property type="entry name" value="FeoA"/>
    <property type="match status" value="1"/>
</dbReference>
<dbReference type="SMART" id="SM00899">
    <property type="entry name" value="FeoA"/>
    <property type="match status" value="1"/>
</dbReference>
<gene>
    <name evidence="3" type="ORF">GCM10007932_12320</name>
</gene>
<evidence type="ECO:0000256" key="1">
    <source>
        <dbReference type="ARBA" id="ARBA00023004"/>
    </source>
</evidence>
<comment type="caution">
    <text evidence="3">The sequence shown here is derived from an EMBL/GenBank/DDBJ whole genome shotgun (WGS) entry which is preliminary data.</text>
</comment>
<dbReference type="EMBL" id="BSNX01000008">
    <property type="protein sequence ID" value="GLQ71872.1"/>
    <property type="molecule type" value="Genomic_DNA"/>
</dbReference>
<keyword evidence="1" id="KW-0408">Iron</keyword>
<keyword evidence="4" id="KW-1185">Reference proteome</keyword>
<name>A0AAV5NMI3_9VIBR</name>
<dbReference type="Proteomes" id="UP001156690">
    <property type="component" value="Unassembled WGS sequence"/>
</dbReference>
<evidence type="ECO:0000259" key="2">
    <source>
        <dbReference type="SMART" id="SM00899"/>
    </source>
</evidence>
<dbReference type="InterPro" id="IPR052713">
    <property type="entry name" value="FeoA"/>
</dbReference>
<organism evidence="3 4">
    <name type="scientific">Vibrio penaeicida</name>
    <dbReference type="NCBI Taxonomy" id="104609"/>
    <lineage>
        <taxon>Bacteria</taxon>
        <taxon>Pseudomonadati</taxon>
        <taxon>Pseudomonadota</taxon>
        <taxon>Gammaproteobacteria</taxon>
        <taxon>Vibrionales</taxon>
        <taxon>Vibrionaceae</taxon>
        <taxon>Vibrio</taxon>
    </lineage>
</organism>